<dbReference type="WBParaSite" id="nRc.2.0.1.t24405-RA">
    <property type="protein sequence ID" value="nRc.2.0.1.t24405-RA"/>
    <property type="gene ID" value="nRc.2.0.1.g24405"/>
</dbReference>
<keyword evidence="2" id="KW-0732">Signal</keyword>
<evidence type="ECO:0000313" key="4">
    <source>
        <dbReference type="WBParaSite" id="nRc.2.0.1.t24405-RA"/>
    </source>
</evidence>
<dbReference type="InterPro" id="IPR001534">
    <property type="entry name" value="Transthyretin-like"/>
</dbReference>
<sequence>MLQFVAYILLLSCEFFTLCETRTECTLAVGRLICKQDPRYHQRVTVEMLDKDTFVDAKMNANGTDMTGNFQIFGCASDPIGPPDPYIKIQTKCNAKKRKTIKTKVMHVFIPEVANFSDIYLD</sequence>
<dbReference type="GO" id="GO:0009986">
    <property type="term" value="C:cell surface"/>
    <property type="evidence" value="ECO:0007669"/>
    <property type="project" value="InterPro"/>
</dbReference>
<evidence type="ECO:0000256" key="2">
    <source>
        <dbReference type="SAM" id="SignalP"/>
    </source>
</evidence>
<dbReference type="Proteomes" id="UP000887565">
    <property type="component" value="Unplaced"/>
</dbReference>
<evidence type="ECO:0000256" key="1">
    <source>
        <dbReference type="ARBA" id="ARBA00010112"/>
    </source>
</evidence>
<protein>
    <submittedName>
        <fullName evidence="4">Uncharacterized protein</fullName>
    </submittedName>
</protein>
<reference evidence="4" key="1">
    <citation type="submission" date="2022-11" db="UniProtKB">
        <authorList>
            <consortium name="WormBaseParasite"/>
        </authorList>
    </citation>
    <scope>IDENTIFICATION</scope>
</reference>
<dbReference type="PANTHER" id="PTHR21700">
    <property type="entry name" value="TRANSTHYRETIN-LIKE FAMILY PROTEIN-RELATED"/>
    <property type="match status" value="1"/>
</dbReference>
<accession>A0A915JF14</accession>
<proteinExistence type="inferred from homology"/>
<dbReference type="Pfam" id="PF01060">
    <property type="entry name" value="TTR-52"/>
    <property type="match status" value="1"/>
</dbReference>
<feature type="chain" id="PRO_5038057598" evidence="2">
    <location>
        <begin position="22"/>
        <end position="122"/>
    </location>
</feature>
<name>A0A915JF14_ROMCU</name>
<feature type="signal peptide" evidence="2">
    <location>
        <begin position="1"/>
        <end position="21"/>
    </location>
</feature>
<keyword evidence="3" id="KW-1185">Reference proteome</keyword>
<dbReference type="AlphaFoldDB" id="A0A915JF14"/>
<comment type="similarity">
    <text evidence="1">Belongs to the nematode transthyretin-like family.</text>
</comment>
<dbReference type="InterPro" id="IPR038479">
    <property type="entry name" value="Transthyretin-like_sf"/>
</dbReference>
<dbReference type="Gene3D" id="2.60.40.3330">
    <property type="match status" value="1"/>
</dbReference>
<evidence type="ECO:0000313" key="3">
    <source>
        <dbReference type="Proteomes" id="UP000887565"/>
    </source>
</evidence>
<dbReference type="PANTHER" id="PTHR21700:SF46">
    <property type="entry name" value="TRANSTHYRETIN-LIKE PROTEIN 52"/>
    <property type="match status" value="1"/>
</dbReference>
<organism evidence="3 4">
    <name type="scientific">Romanomermis culicivorax</name>
    <name type="common">Nematode worm</name>
    <dbReference type="NCBI Taxonomy" id="13658"/>
    <lineage>
        <taxon>Eukaryota</taxon>
        <taxon>Metazoa</taxon>
        <taxon>Ecdysozoa</taxon>
        <taxon>Nematoda</taxon>
        <taxon>Enoplea</taxon>
        <taxon>Dorylaimia</taxon>
        <taxon>Mermithida</taxon>
        <taxon>Mermithoidea</taxon>
        <taxon>Mermithidae</taxon>
        <taxon>Romanomermis</taxon>
    </lineage>
</organism>